<evidence type="ECO:0000256" key="1">
    <source>
        <dbReference type="ARBA" id="ARBA00022475"/>
    </source>
</evidence>
<feature type="binding site" evidence="10">
    <location>
        <position position="206"/>
    </location>
    <ligand>
        <name>UDP-N-acetyl-alpha-D-glucosamine</name>
        <dbReference type="ChEBI" id="CHEBI:57705"/>
    </ligand>
</feature>
<dbReference type="HAMAP" id="MF_00033">
    <property type="entry name" value="MurG"/>
    <property type="match status" value="1"/>
</dbReference>
<dbReference type="SUPFAM" id="SSF53756">
    <property type="entry name" value="UDP-Glycosyltransferase/glycogen phosphorylase"/>
    <property type="match status" value="1"/>
</dbReference>
<dbReference type="GO" id="GO:0008360">
    <property type="term" value="P:regulation of cell shape"/>
    <property type="evidence" value="ECO:0007669"/>
    <property type="project" value="UniProtKB-KW"/>
</dbReference>
<feature type="binding site" evidence="10">
    <location>
        <begin position="15"/>
        <end position="17"/>
    </location>
    <ligand>
        <name>UDP-N-acetyl-alpha-D-glucosamine</name>
        <dbReference type="ChEBI" id="CHEBI:57705"/>
    </ligand>
</feature>
<evidence type="ECO:0000256" key="8">
    <source>
        <dbReference type="ARBA" id="ARBA00023306"/>
    </source>
</evidence>
<dbReference type="CDD" id="cd03785">
    <property type="entry name" value="GT28_MurG"/>
    <property type="match status" value="1"/>
</dbReference>
<dbReference type="UniPathway" id="UPA00219"/>
<comment type="subcellular location">
    <subcellularLocation>
        <location evidence="10">Cell membrane</location>
        <topology evidence="10">Peripheral membrane protein</topology>
        <orientation evidence="10">Cytoplasmic side</orientation>
    </subcellularLocation>
</comment>
<keyword evidence="6 10" id="KW-0573">Peptidoglycan synthesis</keyword>
<keyword evidence="5 10" id="KW-0133">Cell shape</keyword>
<dbReference type="AlphaFoldDB" id="A0A2G9YR71"/>
<proteinExistence type="inferred from homology"/>
<comment type="function">
    <text evidence="10">Cell wall formation. Catalyzes the transfer of a GlcNAc subunit on undecaprenyl-pyrophosphoryl-MurNAc-pentapeptide (lipid intermediate I) to form undecaprenyl-pyrophosphoryl-MurNAc-(pentapeptide)GlcNAc (lipid intermediate II).</text>
</comment>
<evidence type="ECO:0000259" key="12">
    <source>
        <dbReference type="Pfam" id="PF03033"/>
    </source>
</evidence>
<keyword evidence="9 10" id="KW-0961">Cell wall biogenesis/degradation</keyword>
<evidence type="ECO:0000256" key="3">
    <source>
        <dbReference type="ARBA" id="ARBA00022676"/>
    </source>
</evidence>
<feature type="binding site" evidence="10">
    <location>
        <position position="308"/>
    </location>
    <ligand>
        <name>UDP-N-acetyl-alpha-D-glucosamine</name>
        <dbReference type="ChEBI" id="CHEBI:57705"/>
    </ligand>
</feature>
<accession>A0A2G9YR71</accession>
<dbReference type="PANTHER" id="PTHR21015">
    <property type="entry name" value="UDP-N-ACETYLGLUCOSAMINE--N-ACETYLMURAMYL-(PENTAPEPTIDE) PYROPHOSPHORYL-UNDECAPRENOL N-ACETYLGLUCOSAMINE TRANSFERASE 1"/>
    <property type="match status" value="1"/>
</dbReference>
<dbReference type="EC" id="2.4.1.227" evidence="10"/>
<dbReference type="EMBL" id="PCRM01000023">
    <property type="protein sequence ID" value="PIP21725.1"/>
    <property type="molecule type" value="Genomic_DNA"/>
</dbReference>
<dbReference type="InterPro" id="IPR007235">
    <property type="entry name" value="Glyco_trans_28_C"/>
</dbReference>
<evidence type="ECO:0000256" key="2">
    <source>
        <dbReference type="ARBA" id="ARBA00022618"/>
    </source>
</evidence>
<dbReference type="Pfam" id="PF03033">
    <property type="entry name" value="Glyco_transf_28"/>
    <property type="match status" value="1"/>
</dbReference>
<dbReference type="GO" id="GO:0009252">
    <property type="term" value="P:peptidoglycan biosynthetic process"/>
    <property type="evidence" value="ECO:0007669"/>
    <property type="project" value="UniProtKB-UniRule"/>
</dbReference>
<dbReference type="Gene3D" id="3.40.50.2000">
    <property type="entry name" value="Glycogen Phosphorylase B"/>
    <property type="match status" value="2"/>
</dbReference>
<keyword evidence="8 10" id="KW-0131">Cell cycle</keyword>
<evidence type="ECO:0000313" key="15">
    <source>
        <dbReference type="Proteomes" id="UP000231567"/>
    </source>
</evidence>
<evidence type="ECO:0000259" key="13">
    <source>
        <dbReference type="Pfam" id="PF04101"/>
    </source>
</evidence>
<evidence type="ECO:0000256" key="7">
    <source>
        <dbReference type="ARBA" id="ARBA00023136"/>
    </source>
</evidence>
<dbReference type="GO" id="GO:0051301">
    <property type="term" value="P:cell division"/>
    <property type="evidence" value="ECO:0007669"/>
    <property type="project" value="UniProtKB-KW"/>
</dbReference>
<dbReference type="InterPro" id="IPR006009">
    <property type="entry name" value="GlcNAc_MurG"/>
</dbReference>
<dbReference type="InterPro" id="IPR004276">
    <property type="entry name" value="GlycoTrans_28_N"/>
</dbReference>
<feature type="binding site" evidence="10">
    <location>
        <position position="170"/>
    </location>
    <ligand>
        <name>UDP-N-acetyl-alpha-D-glucosamine</name>
        <dbReference type="ChEBI" id="CHEBI:57705"/>
    </ligand>
</feature>
<evidence type="ECO:0000256" key="10">
    <source>
        <dbReference type="HAMAP-Rule" id="MF_00033"/>
    </source>
</evidence>
<feature type="transmembrane region" description="Helical" evidence="11">
    <location>
        <begin position="99"/>
        <end position="118"/>
    </location>
</feature>
<dbReference type="GO" id="GO:0005975">
    <property type="term" value="P:carbohydrate metabolic process"/>
    <property type="evidence" value="ECO:0007669"/>
    <property type="project" value="InterPro"/>
</dbReference>
<keyword evidence="7 10" id="KW-0472">Membrane</keyword>
<dbReference type="Proteomes" id="UP000231567">
    <property type="component" value="Unassembled WGS sequence"/>
</dbReference>
<keyword evidence="3 10" id="KW-0328">Glycosyltransferase</keyword>
<evidence type="ECO:0000256" key="6">
    <source>
        <dbReference type="ARBA" id="ARBA00022984"/>
    </source>
</evidence>
<feature type="domain" description="Glycosyl transferase family 28 C-terminal" evidence="13">
    <location>
        <begin position="199"/>
        <end position="353"/>
    </location>
</feature>
<keyword evidence="1 10" id="KW-1003">Cell membrane</keyword>
<evidence type="ECO:0000256" key="9">
    <source>
        <dbReference type="ARBA" id="ARBA00023316"/>
    </source>
</evidence>
<dbReference type="GO" id="GO:0005886">
    <property type="term" value="C:plasma membrane"/>
    <property type="evidence" value="ECO:0007669"/>
    <property type="project" value="UniProtKB-SubCell"/>
</dbReference>
<keyword evidence="11" id="KW-0812">Transmembrane</keyword>
<feature type="transmembrane region" description="Helical" evidence="11">
    <location>
        <begin position="70"/>
        <end position="93"/>
    </location>
</feature>
<evidence type="ECO:0000256" key="11">
    <source>
        <dbReference type="SAM" id="Phobius"/>
    </source>
</evidence>
<name>A0A2G9YR71_9BACT</name>
<evidence type="ECO:0000313" key="14">
    <source>
        <dbReference type="EMBL" id="PIP21725.1"/>
    </source>
</evidence>
<dbReference type="GO" id="GO:0071555">
    <property type="term" value="P:cell wall organization"/>
    <property type="evidence" value="ECO:0007669"/>
    <property type="project" value="UniProtKB-KW"/>
</dbReference>
<reference evidence="14 15" key="1">
    <citation type="submission" date="2017-09" db="EMBL/GenBank/DDBJ databases">
        <title>Depth-based differentiation of microbial function through sediment-hosted aquifers and enrichment of novel symbionts in the deep terrestrial subsurface.</title>
        <authorList>
            <person name="Probst A.J."/>
            <person name="Ladd B."/>
            <person name="Jarett J.K."/>
            <person name="Geller-Mcgrath D.E."/>
            <person name="Sieber C.M."/>
            <person name="Emerson J.B."/>
            <person name="Anantharaman K."/>
            <person name="Thomas B.C."/>
            <person name="Malmstrom R."/>
            <person name="Stieglmeier M."/>
            <person name="Klingl A."/>
            <person name="Woyke T."/>
            <person name="Ryan C.M."/>
            <person name="Banfield J.F."/>
        </authorList>
    </citation>
    <scope>NUCLEOTIDE SEQUENCE [LARGE SCALE GENOMIC DNA]</scope>
    <source>
        <strain evidence="14">CG23_combo_of_CG06-09_8_20_14_all_40_13</strain>
    </source>
</reference>
<organism evidence="14 15">
    <name type="scientific">Candidatus Nealsonbacteria bacterium CG23_combo_of_CG06-09_8_20_14_all_40_13</name>
    <dbReference type="NCBI Taxonomy" id="1974724"/>
    <lineage>
        <taxon>Bacteria</taxon>
        <taxon>Candidatus Nealsoniibacteriota</taxon>
    </lineage>
</organism>
<dbReference type="GO" id="GO:0051991">
    <property type="term" value="F:UDP-N-acetyl-D-glucosamine:N-acetylmuramoyl-L-alanyl-D-glutamyl-meso-2,6-diaminopimelyl-D-alanyl-D-alanine-diphosphoundecaprenol 4-beta-N-acetylglucosaminlytransferase activity"/>
    <property type="evidence" value="ECO:0007669"/>
    <property type="project" value="RHEA"/>
</dbReference>
<comment type="caution">
    <text evidence="10">Lacks conserved residue(s) required for the propagation of feature annotation.</text>
</comment>
<sequence>MQDKLKKIVLTGGGTAGHVFPLLAVAEQLQKQGGFSLVFYGSYSGLEAGLVKNFGLPYQRILTGKFRRYLTLWNIWDLVKLIGGFFQSLWLLIYERPDLIFAKGGYVCLPVVLAGFILHIPIVSHESDVILGFSNKIVEHIAKKLFYGFPLKYYSKINLKKAIYTGIPQREDFLKFIVNPDLFKIRAANFFKFSPDLKTVLVFGGSQGAHKINQLILEILPQVLDKYQLIHLCGKLDFDQIAKEKRILPEKLQKRYFIAPFLQDEMILAYTLSNLVVCRAGANTLAEISSLHQAAVLIPLSSAAGNHQEKNAQIFKKENAAMVLYEDDLDSSMLLTEILKGIENMKLRNEITDNLTKFAMPYSAKIVAREIGKLLK</sequence>
<comment type="pathway">
    <text evidence="10">Cell wall biogenesis; peptidoglycan biosynthesis.</text>
</comment>
<protein>
    <recommendedName>
        <fullName evidence="10">UDP-N-acetylglucosamine--N-acetylmuramyl-(pentapeptide) pyrophosphoryl-undecaprenol N-acetylglucosamine transferase</fullName>
        <ecNumber evidence="10">2.4.1.227</ecNumber>
    </recommendedName>
    <alternativeName>
        <fullName evidence="10">Undecaprenyl-PP-MurNAc-pentapeptide-UDPGlcNAc GlcNAc transferase</fullName>
    </alternativeName>
</protein>
<comment type="caution">
    <text evidence="14">The sequence shown here is derived from an EMBL/GenBank/DDBJ whole genome shotgun (WGS) entry which is preliminary data.</text>
</comment>
<dbReference type="PANTHER" id="PTHR21015:SF22">
    <property type="entry name" value="GLYCOSYLTRANSFERASE"/>
    <property type="match status" value="1"/>
</dbReference>
<comment type="catalytic activity">
    <reaction evidence="10">
        <text>di-trans,octa-cis-undecaprenyl diphospho-N-acetyl-alpha-D-muramoyl-L-alanyl-D-glutamyl-meso-2,6-diaminopimeloyl-D-alanyl-D-alanine + UDP-N-acetyl-alpha-D-glucosamine = di-trans,octa-cis-undecaprenyl diphospho-[N-acetyl-alpha-D-glucosaminyl-(1-&gt;4)]-N-acetyl-alpha-D-muramoyl-L-alanyl-D-glutamyl-meso-2,6-diaminopimeloyl-D-alanyl-D-alanine + UDP + H(+)</text>
        <dbReference type="Rhea" id="RHEA:31227"/>
        <dbReference type="ChEBI" id="CHEBI:15378"/>
        <dbReference type="ChEBI" id="CHEBI:57705"/>
        <dbReference type="ChEBI" id="CHEBI:58223"/>
        <dbReference type="ChEBI" id="CHEBI:61387"/>
        <dbReference type="ChEBI" id="CHEBI:61388"/>
        <dbReference type="EC" id="2.4.1.227"/>
    </reaction>
</comment>
<feature type="domain" description="Glycosyltransferase family 28 N-terminal" evidence="12">
    <location>
        <begin position="8"/>
        <end position="146"/>
    </location>
</feature>
<dbReference type="Pfam" id="PF04101">
    <property type="entry name" value="Glyco_tran_28_C"/>
    <property type="match status" value="1"/>
</dbReference>
<keyword evidence="11" id="KW-1133">Transmembrane helix</keyword>
<gene>
    <name evidence="10" type="primary">murG</name>
    <name evidence="14" type="ORF">COX39_01440</name>
</gene>
<dbReference type="GO" id="GO:0050511">
    <property type="term" value="F:undecaprenyldiphospho-muramoylpentapeptide beta-N-acetylglucosaminyltransferase activity"/>
    <property type="evidence" value="ECO:0007669"/>
    <property type="project" value="UniProtKB-UniRule"/>
</dbReference>
<evidence type="ECO:0000256" key="4">
    <source>
        <dbReference type="ARBA" id="ARBA00022679"/>
    </source>
</evidence>
<keyword evidence="2 10" id="KW-0132">Cell division</keyword>
<keyword evidence="4 10" id="KW-0808">Transferase</keyword>
<comment type="similarity">
    <text evidence="10">Belongs to the glycosyltransferase 28 family. MurG subfamily.</text>
</comment>
<evidence type="ECO:0000256" key="5">
    <source>
        <dbReference type="ARBA" id="ARBA00022960"/>
    </source>
</evidence>